<gene>
    <name evidence="8" type="ORF">TGP89_205265</name>
</gene>
<dbReference type="GO" id="GO:0005248">
    <property type="term" value="F:voltage-gated sodium channel activity"/>
    <property type="evidence" value="ECO:0007669"/>
    <property type="project" value="TreeGrafter"/>
</dbReference>
<evidence type="ECO:0000256" key="1">
    <source>
        <dbReference type="ARBA" id="ARBA00004141"/>
    </source>
</evidence>
<feature type="region of interest" description="Disordered" evidence="5">
    <location>
        <begin position="1930"/>
        <end position="1965"/>
    </location>
</feature>
<feature type="transmembrane region" description="Helical" evidence="6">
    <location>
        <begin position="1404"/>
        <end position="1426"/>
    </location>
</feature>
<keyword evidence="4 6" id="KW-0472">Membrane</keyword>
<dbReference type="VEuPathDB" id="ToxoDB:TGP89_205265"/>
<feature type="compositionally biased region" description="Basic residues" evidence="5">
    <location>
        <begin position="2259"/>
        <end position="2271"/>
    </location>
</feature>
<dbReference type="PANTHER" id="PTHR10037:SF62">
    <property type="entry name" value="SODIUM CHANNEL PROTEIN 60E"/>
    <property type="match status" value="1"/>
</dbReference>
<feature type="domain" description="Ion transport" evidence="7">
    <location>
        <begin position="1191"/>
        <end position="1428"/>
    </location>
</feature>
<feature type="compositionally biased region" description="Low complexity" evidence="5">
    <location>
        <begin position="2001"/>
        <end position="2015"/>
    </location>
</feature>
<feature type="domain" description="Ion transport" evidence="7">
    <location>
        <begin position="546"/>
        <end position="810"/>
    </location>
</feature>
<feature type="domain" description="Ion transport" evidence="7">
    <location>
        <begin position="122"/>
        <end position="440"/>
    </location>
</feature>
<feature type="compositionally biased region" description="Basic and acidic residues" evidence="5">
    <location>
        <begin position="2291"/>
        <end position="2304"/>
    </location>
</feature>
<evidence type="ECO:0000256" key="2">
    <source>
        <dbReference type="ARBA" id="ARBA00022692"/>
    </source>
</evidence>
<feature type="compositionally biased region" description="Polar residues" evidence="5">
    <location>
        <begin position="2201"/>
        <end position="2222"/>
    </location>
</feature>
<feature type="compositionally biased region" description="Polar residues" evidence="5">
    <location>
        <begin position="1955"/>
        <end position="1965"/>
    </location>
</feature>
<feature type="region of interest" description="Disordered" evidence="5">
    <location>
        <begin position="1996"/>
        <end position="2024"/>
    </location>
</feature>
<feature type="transmembrane region" description="Helical" evidence="6">
    <location>
        <begin position="1494"/>
        <end position="1514"/>
    </location>
</feature>
<evidence type="ECO:0000313" key="8">
    <source>
        <dbReference type="EMBL" id="KFG33644.1"/>
    </source>
</evidence>
<protein>
    <submittedName>
        <fullName evidence="8">Transporter, cation channel family protein</fullName>
    </submittedName>
</protein>
<sequence length="2304" mass="261228">MELILDRPECVEGCEGVSYRTNNQGDGRRVSIQPVPNVVGVAEKPKTRCCNGWTTFKLICIYAYEEILRFFSCGSTRDYARKSYNVFNPNNRFRRICTLLKGSTTLKYFLITYACTNELVHLEATASRIPLRFAELLDIILVILLLLEFVYETVAIGLWKGRKCYFRQPCCLFNFAILAVAISEVIVTYLARCHPPDYVPQVSWYTSEVALFFELVRKLRVLRLFETKTCKLAFTIFRKCVANLLALAGLVFIFVFFYLIVYFHTYGYTQFNVCHTQVTEKTRVSQAASPSVTFSHDTTDASLMCDAESGYWEYDLSQEYLCRPDLPCRDGTECRNIFTLPRESTLCSSSQIFKLQQKGWSSMYDTPLGDWGMTGFHNAFSALISFLQCVTLEGWSEVMYRLADGDGTFRGVLIYILHHSVVILGNLLLMNLVVAVMWESTLLQTNKSRAVDAKKEDLQMFEILGLEWIRFLLQKAEDNEVLRSEAKIMEFLLVHRHGLPRQSEEVATGETDLRDEDDCSSKLERCWISVWQAVYTIVARKQYATLVFLISAADALFIIIADAVELMDTYRSVNCFFVMCYTVDAILQLVAFGCREFVRDGFKIFDLVLAVVGVVEVLFSLVVCGGFATCYDADADNARDVVKTVDLVLNVLHSFRLFKLVRNFTSLRLLLEVIADLLRSVVFFYALLLFHVYVFATVGFALFFDPKYGADVWSIEVTKYSNFKTIWQALLLVFGLLTGESWNVAMREFYSVYIADAQAIPGSALSSNVIFESSANIYIICMYIFVAVLFLCCFIYNVFGAVLIGQYVTARKMVFNSHIFQFIKLCRELGIEMPTRAALDRENLQRMYSLASPRMVGQKKARRALSEFLRPRSWSNQERLGFSKASTGAAWMIHRLTRSISRASTLRRRSQRLSSEGRRTTKRKAGKARQGKRIPDTQRQQRAYRVLADVFPWRQKKGRSKQGGPYSAIEGKNVAGQEIRLGATGDCRGKERRVARPSASLSSSSISERQCSTRADNFGGLWAVGHDVRPGDGAGIFYRADTPSVLPATEHRAASEETDLGGSLSFCESVCYLFSLSLIYFCDTIIRLVSCPFKRLNARIVSYDTQRPDAIVDFIRVILVDEGLVDASKKTVVRASGSRRRGKPGSMGDSSSASEIPDVGLEFFQGGRVSTFLRQVMNGTAYRWIVAGLDIVSLACLVVECMLTDNYETRKVFGVLEWVFACVFLLEALLRISAYGCCRGRCVALDSVATRTAFAVSLLSCILLIVNQVFFVIEGPDSAITFVWQLPLFRVVKVLRSLRSFLLFSLVEMWGVRLVVRSLVACRRSLLILSAFLTLVYIIFALIFSRIIRVDYVPPEDPKEVAYTFRTFKDGWLGVFVLATNEGWPLLLAKVLDRSPTQRVTLTVLFFIFISTVSIFAVKMCVGIIVDASRRKKARMEMEGSLLSATVHKWIEIQELLFNAPLQHGDTMPDFTNADSKKVAFVRKKLAAIVTSEWFRIVVALHTCICCLLLFLYGPWYDLTLGPYHQNRRGYLHIALVGMSVFFFFEIGVKIFVRGRLFFRDTLDIMDAIVCCLLIGIFVVDVVWWTLWRLPLESLTFWLLSFRLFRVARFLYRQMPFFQTLFTTICRVMKSFLNVLTLLCLSIFFFAMWGVVLFNDAPVEKYFNRHVNFKALTRAMMALVGSCTGEDWHMILQQLRMYYTTTGQNFLAYLVIVFFICFIILVFFILMDLFTAAVLDEYMDTVKDENLWKISHQHRILIERWNPKNEPGNNYKSLDDMVELLSTIDHPIGIKHRCHPGEKRKTILAYIAKYGLPIHEGSRVHLRDAVLNSAKRACEFHAMSHGVMDMQDGQVELNPHLITSWIGKFPEVAHTTAEYDLRHYLAAETIQNWFRKRHMVINGELANPEWCAARVVSFLVEAQTARLHRPSGRNVLRGSLLDHRQSGSGKRRSQRGSQTDSTTGSSRLVTISSGESYETLCASEEPTPMARGINQARMSLTEPTSARGSAAGSSSNSRRGSLRPGNDLDLAPRVLFESCLLVPEGESTKQPSSKERLSVSSMRAGDGLLSATPGDNILERRLGPSRPVRLADGEGEGRERSNRPKIRRSFIRDGQKRSTAELRVSGDTQRRNSFHECEISIQTHNETTDQHCLIERGTNLDHGRQGVASNCAVTVTTPASKMQASEGEDVPRRSLRHHHTRTTSEAYTHGNSRDPQTGEASPSRNMAETYKRDIRTAVTQRRLPSPLTAVSDEVFRESPGSKHEHKKTPQRHTHCNRGAEEGLESSLPNFISDGESSHQKENVTRWFA</sequence>
<feature type="transmembrane region" description="Helical" evidence="6">
    <location>
        <begin position="1706"/>
        <end position="1730"/>
    </location>
</feature>
<feature type="compositionally biased region" description="Basic residues" evidence="5">
    <location>
        <begin position="920"/>
        <end position="932"/>
    </location>
</feature>
<evidence type="ECO:0000259" key="7">
    <source>
        <dbReference type="Pfam" id="PF00520"/>
    </source>
</evidence>
<keyword evidence="2 6" id="KW-0812">Transmembrane</keyword>
<dbReference type="EMBL" id="AEYI02001744">
    <property type="protein sequence ID" value="KFG33644.1"/>
    <property type="molecule type" value="Genomic_DNA"/>
</dbReference>
<evidence type="ECO:0000256" key="3">
    <source>
        <dbReference type="ARBA" id="ARBA00022989"/>
    </source>
</evidence>
<dbReference type="Gene3D" id="1.10.287.70">
    <property type="match status" value="4"/>
</dbReference>
<dbReference type="Proteomes" id="UP000028828">
    <property type="component" value="Unassembled WGS sequence"/>
</dbReference>
<feature type="transmembrane region" description="Helical" evidence="6">
    <location>
        <begin position="1328"/>
        <end position="1348"/>
    </location>
</feature>
<evidence type="ECO:0000256" key="5">
    <source>
        <dbReference type="SAM" id="MobiDB-lite"/>
    </source>
</evidence>
<feature type="transmembrane region" description="Helical" evidence="6">
    <location>
        <begin position="1181"/>
        <end position="1200"/>
    </location>
</feature>
<feature type="transmembrane region" description="Helical" evidence="6">
    <location>
        <begin position="777"/>
        <end position="804"/>
    </location>
</feature>
<feature type="transmembrane region" description="Helical" evidence="6">
    <location>
        <begin position="570"/>
        <end position="592"/>
    </location>
</feature>
<accession>A0A086JNC6</accession>
<feature type="transmembrane region" description="Helical" evidence="6">
    <location>
        <begin position="1632"/>
        <end position="1654"/>
    </location>
</feature>
<comment type="caution">
    <text evidence="8">The sequence shown here is derived from an EMBL/GenBank/DDBJ whole genome shotgun (WGS) entry which is preliminary data.</text>
</comment>
<dbReference type="InterPro" id="IPR005821">
    <property type="entry name" value="Ion_trans_dom"/>
</dbReference>
<dbReference type="OrthoDB" id="332068at2759"/>
<reference evidence="8 9" key="1">
    <citation type="submission" date="2014-03" db="EMBL/GenBank/DDBJ databases">
        <authorList>
            <person name="Sibley D."/>
            <person name="Venepally P."/>
            <person name="Karamycheva S."/>
            <person name="Hadjithomas M."/>
            <person name="Khan A."/>
            <person name="Brunk B."/>
            <person name="Roos D."/>
            <person name="Caler E."/>
            <person name="Lorenzi H."/>
        </authorList>
    </citation>
    <scope>NUCLEOTIDE SEQUENCE [LARGE SCALE GENOMIC DNA]</scope>
    <source>
        <strain evidence="9">p89</strain>
    </source>
</reference>
<feature type="transmembrane region" description="Helical" evidence="6">
    <location>
        <begin position="171"/>
        <end position="190"/>
    </location>
</feature>
<dbReference type="Gene3D" id="1.20.120.350">
    <property type="entry name" value="Voltage-gated potassium channels. Chain C"/>
    <property type="match status" value="4"/>
</dbReference>
<feature type="domain" description="Ion transport" evidence="7">
    <location>
        <begin position="1494"/>
        <end position="1741"/>
    </location>
</feature>
<feature type="region of interest" description="Disordered" evidence="5">
    <location>
        <begin position="2174"/>
        <end position="2304"/>
    </location>
</feature>
<dbReference type="InterPro" id="IPR043203">
    <property type="entry name" value="VGCC_Ca_Na"/>
</dbReference>
<feature type="transmembrane region" description="Helical" evidence="6">
    <location>
        <begin position="543"/>
        <end position="564"/>
    </location>
</feature>
<feature type="compositionally biased region" description="Basic and acidic residues" evidence="5">
    <location>
        <begin position="2085"/>
        <end position="2098"/>
    </location>
</feature>
<dbReference type="GO" id="GO:0001518">
    <property type="term" value="C:voltage-gated sodium channel complex"/>
    <property type="evidence" value="ECO:0007669"/>
    <property type="project" value="TreeGrafter"/>
</dbReference>
<feature type="transmembrane region" description="Helical" evidence="6">
    <location>
        <begin position="1253"/>
        <end position="1273"/>
    </location>
</feature>
<dbReference type="SUPFAM" id="SSF81324">
    <property type="entry name" value="Voltage-gated potassium channels"/>
    <property type="match status" value="4"/>
</dbReference>
<dbReference type="PANTHER" id="PTHR10037">
    <property type="entry name" value="VOLTAGE-GATED CATION CHANNEL CALCIUM AND SODIUM"/>
    <property type="match status" value="1"/>
</dbReference>
<name>A0A086JNC6_TOXGO</name>
<dbReference type="Pfam" id="PF00520">
    <property type="entry name" value="Ion_trans"/>
    <property type="match status" value="4"/>
</dbReference>
<feature type="transmembrane region" description="Helical" evidence="6">
    <location>
        <begin position="412"/>
        <end position="438"/>
    </location>
</feature>
<organism evidence="8 9">
    <name type="scientific">Toxoplasma gondii p89</name>
    <dbReference type="NCBI Taxonomy" id="943119"/>
    <lineage>
        <taxon>Eukaryota</taxon>
        <taxon>Sar</taxon>
        <taxon>Alveolata</taxon>
        <taxon>Apicomplexa</taxon>
        <taxon>Conoidasida</taxon>
        <taxon>Coccidia</taxon>
        <taxon>Eucoccidiorida</taxon>
        <taxon>Eimeriorina</taxon>
        <taxon>Sarcocystidae</taxon>
        <taxon>Toxoplasma</taxon>
    </lineage>
</organism>
<feature type="transmembrane region" description="Helical" evidence="6">
    <location>
        <begin position="682"/>
        <end position="704"/>
    </location>
</feature>
<feature type="region of interest" description="Disordered" evidence="5">
    <location>
        <begin position="904"/>
        <end position="940"/>
    </location>
</feature>
<proteinExistence type="predicted"/>
<feature type="compositionally biased region" description="Basic and acidic residues" evidence="5">
    <location>
        <begin position="2249"/>
        <end position="2258"/>
    </location>
</feature>
<feature type="region of interest" description="Disordered" evidence="5">
    <location>
        <begin position="2040"/>
        <end position="2102"/>
    </location>
</feature>
<feature type="transmembrane region" description="Helical" evidence="6">
    <location>
        <begin position="1534"/>
        <end position="1553"/>
    </location>
</feature>
<evidence type="ECO:0000256" key="4">
    <source>
        <dbReference type="ARBA" id="ARBA00023136"/>
    </source>
</evidence>
<evidence type="ECO:0000313" key="9">
    <source>
        <dbReference type="Proteomes" id="UP000028828"/>
    </source>
</evidence>
<keyword evidence="3 6" id="KW-1133">Transmembrane helix</keyword>
<evidence type="ECO:0000256" key="6">
    <source>
        <dbReference type="SAM" id="Phobius"/>
    </source>
</evidence>
<feature type="transmembrane region" description="Helical" evidence="6">
    <location>
        <begin position="240"/>
        <end position="263"/>
    </location>
</feature>
<feature type="transmembrane region" description="Helical" evidence="6">
    <location>
        <begin position="604"/>
        <end position="628"/>
    </location>
</feature>
<feature type="transmembrane region" description="Helical" evidence="6">
    <location>
        <begin position="1212"/>
        <end position="1232"/>
    </location>
</feature>
<feature type="transmembrane region" description="Helical" evidence="6">
    <location>
        <begin position="136"/>
        <end position="159"/>
    </location>
</feature>
<feature type="transmembrane region" description="Helical" evidence="6">
    <location>
        <begin position="1565"/>
        <end position="1588"/>
    </location>
</feature>
<dbReference type="InterPro" id="IPR027359">
    <property type="entry name" value="Volt_channel_dom_sf"/>
</dbReference>
<comment type="subcellular location">
    <subcellularLocation>
        <location evidence="1">Membrane</location>
        <topology evidence="1">Multi-pass membrane protein</topology>
    </subcellularLocation>
</comment>
<feature type="transmembrane region" description="Helical" evidence="6">
    <location>
        <begin position="725"/>
        <end position="745"/>
    </location>
</feature>